<organism evidence="3 4">
    <name type="scientific">Lacibacter sediminis</name>
    <dbReference type="NCBI Taxonomy" id="2760713"/>
    <lineage>
        <taxon>Bacteria</taxon>
        <taxon>Pseudomonadati</taxon>
        <taxon>Bacteroidota</taxon>
        <taxon>Chitinophagia</taxon>
        <taxon>Chitinophagales</taxon>
        <taxon>Chitinophagaceae</taxon>
        <taxon>Lacibacter</taxon>
    </lineage>
</organism>
<dbReference type="InterPro" id="IPR012429">
    <property type="entry name" value="HGSNAT_cat"/>
</dbReference>
<proteinExistence type="predicted"/>
<reference evidence="4" key="1">
    <citation type="submission" date="2020-08" db="EMBL/GenBank/DDBJ databases">
        <title>Lacibacter sp. S13-6-6 genome sequencing.</title>
        <authorList>
            <person name="Jin L."/>
        </authorList>
    </citation>
    <scope>NUCLEOTIDE SEQUENCE [LARGE SCALE GENOMIC DNA]</scope>
    <source>
        <strain evidence="4">S13-6-6</strain>
    </source>
</reference>
<dbReference type="AlphaFoldDB" id="A0A7G5XGC8"/>
<dbReference type="KEGG" id="lacs:H4075_21140"/>
<feature type="transmembrane region" description="Helical" evidence="1">
    <location>
        <begin position="356"/>
        <end position="376"/>
    </location>
</feature>
<feature type="transmembrane region" description="Helical" evidence="1">
    <location>
        <begin position="90"/>
        <end position="109"/>
    </location>
</feature>
<dbReference type="PANTHER" id="PTHR40407:SF1">
    <property type="entry name" value="HEPARAN-ALPHA-GLUCOSAMINIDE N-ACETYLTRANSFERASE CATALYTIC DOMAIN-CONTAINING PROTEIN"/>
    <property type="match status" value="1"/>
</dbReference>
<feature type="transmembrane region" description="Helical" evidence="1">
    <location>
        <begin position="312"/>
        <end position="332"/>
    </location>
</feature>
<feature type="transmembrane region" description="Helical" evidence="1">
    <location>
        <begin position="194"/>
        <end position="214"/>
    </location>
</feature>
<feature type="domain" description="Heparan-alpha-glucosaminide N-acetyltransferase catalytic" evidence="2">
    <location>
        <begin position="11"/>
        <end position="234"/>
    </location>
</feature>
<keyword evidence="1" id="KW-0812">Transmembrane</keyword>
<dbReference type="PANTHER" id="PTHR40407">
    <property type="entry name" value="MEMBRANE PROTEIN-LIKE PROTEIN"/>
    <property type="match status" value="1"/>
</dbReference>
<keyword evidence="4" id="KW-1185">Reference proteome</keyword>
<feature type="transmembrane region" description="Helical" evidence="1">
    <location>
        <begin position="59"/>
        <end position="78"/>
    </location>
</feature>
<evidence type="ECO:0000256" key="1">
    <source>
        <dbReference type="SAM" id="Phobius"/>
    </source>
</evidence>
<name>A0A7G5XGC8_9BACT</name>
<gene>
    <name evidence="3" type="ORF">H4075_21140</name>
</gene>
<feature type="transmembrane region" description="Helical" evidence="1">
    <location>
        <begin position="226"/>
        <end position="244"/>
    </location>
</feature>
<sequence>MQTAINVSQKRIESIDLLRGLVMIIMALDHTRDFFHREAFTGDPLNPETTTAALYFTRWITHFCAPTFVFLSGVSAWLQSKRKTTKELSWFLITRGLWLVLIEITVMTFGVLGDIYFSTVVLATIWSIGISMVLLGLLIWLPFRAMLIIGLLIVFGHNLLDFAEAERNGAVPVWWSFLHRPAFLQLGSNFTLGIMYPFLPWTGLMILGYCFGKLFSNTETERRNKLLLWMGVAALVLFVILRSMNVYGDSQPWTTQKTGLQTFFSFMNVQKYPPSLLFMCATIGGAFIFLSFVKNTSGRFAKFAIVFGRVPLFYYIVHFYVLHLISIILFLARGHSVAEGMKVPIPFKFIIPGEGYSLWIVYIVWLSVVIALYPLCKWYDRYKTNHKEKKWLSYL</sequence>
<keyword evidence="1" id="KW-0472">Membrane</keyword>
<accession>A0A7G5XGC8</accession>
<dbReference type="EMBL" id="CP060007">
    <property type="protein sequence ID" value="QNA44531.1"/>
    <property type="molecule type" value="Genomic_DNA"/>
</dbReference>
<evidence type="ECO:0000313" key="4">
    <source>
        <dbReference type="Proteomes" id="UP000515344"/>
    </source>
</evidence>
<keyword evidence="1" id="KW-1133">Transmembrane helix</keyword>
<dbReference type="Proteomes" id="UP000515344">
    <property type="component" value="Chromosome"/>
</dbReference>
<protein>
    <submittedName>
        <fullName evidence="3">DUF1624 domain-containing protein</fullName>
    </submittedName>
</protein>
<dbReference type="RefSeq" id="WP_182802813.1">
    <property type="nucleotide sequence ID" value="NZ_CP060007.1"/>
</dbReference>
<feature type="transmembrane region" description="Helical" evidence="1">
    <location>
        <begin position="272"/>
        <end position="292"/>
    </location>
</feature>
<evidence type="ECO:0000259" key="2">
    <source>
        <dbReference type="Pfam" id="PF07786"/>
    </source>
</evidence>
<evidence type="ECO:0000313" key="3">
    <source>
        <dbReference type="EMBL" id="QNA44531.1"/>
    </source>
</evidence>
<dbReference type="Pfam" id="PF07786">
    <property type="entry name" value="HGSNAT_cat"/>
    <property type="match status" value="1"/>
</dbReference>